<dbReference type="GO" id="GO:0007165">
    <property type="term" value="P:signal transduction"/>
    <property type="evidence" value="ECO:0007669"/>
    <property type="project" value="UniProtKB-KW"/>
</dbReference>
<dbReference type="SUPFAM" id="SSF58104">
    <property type="entry name" value="Methyl-accepting chemotaxis protein (MCP) signaling domain"/>
    <property type="match status" value="1"/>
</dbReference>
<dbReference type="SMART" id="SM00283">
    <property type="entry name" value="MA"/>
    <property type="match status" value="1"/>
</dbReference>
<dbReference type="GO" id="GO:0016020">
    <property type="term" value="C:membrane"/>
    <property type="evidence" value="ECO:0007669"/>
    <property type="project" value="InterPro"/>
</dbReference>
<feature type="transmembrane region" description="Helical" evidence="5">
    <location>
        <begin position="36"/>
        <end position="55"/>
    </location>
</feature>
<dbReference type="PROSITE" id="PS50111">
    <property type="entry name" value="CHEMOTAXIS_TRANSDUC_2"/>
    <property type="match status" value="1"/>
</dbReference>
<dbReference type="Gene3D" id="1.10.287.950">
    <property type="entry name" value="Methyl-accepting chemotaxis protein"/>
    <property type="match status" value="1"/>
</dbReference>
<evidence type="ECO:0000256" key="1">
    <source>
        <dbReference type="ARBA" id="ARBA00023224"/>
    </source>
</evidence>
<comment type="caution">
    <text evidence="8">The sequence shown here is derived from an EMBL/GenBank/DDBJ whole genome shotgun (WGS) entry which is preliminary data.</text>
</comment>
<feature type="domain" description="Methyl-accepting transducer" evidence="6">
    <location>
        <begin position="335"/>
        <end position="585"/>
    </location>
</feature>
<gene>
    <name evidence="8" type="ORF">J0X15_00695</name>
</gene>
<evidence type="ECO:0000256" key="2">
    <source>
        <dbReference type="ARBA" id="ARBA00029447"/>
    </source>
</evidence>
<dbReference type="PANTHER" id="PTHR32089:SF112">
    <property type="entry name" value="LYSOZYME-LIKE PROTEIN-RELATED"/>
    <property type="match status" value="1"/>
</dbReference>
<comment type="similarity">
    <text evidence="2">Belongs to the methyl-accepting chemotaxis (MCP) protein family.</text>
</comment>
<dbReference type="Proteomes" id="UP000664779">
    <property type="component" value="Unassembled WGS sequence"/>
</dbReference>
<accession>A0A939EJN8</accession>
<keyword evidence="4" id="KW-0175">Coiled coil</keyword>
<dbReference type="Pfam" id="PF00672">
    <property type="entry name" value="HAMP"/>
    <property type="match status" value="1"/>
</dbReference>
<dbReference type="InterPro" id="IPR004089">
    <property type="entry name" value="MCPsignal_dom"/>
</dbReference>
<evidence type="ECO:0000259" key="6">
    <source>
        <dbReference type="PROSITE" id="PS50111"/>
    </source>
</evidence>
<dbReference type="EMBL" id="JAFLNF010000001">
    <property type="protein sequence ID" value="MBO0343723.1"/>
    <property type="molecule type" value="Genomic_DNA"/>
</dbReference>
<evidence type="ECO:0000256" key="3">
    <source>
        <dbReference type="PROSITE-ProRule" id="PRU00284"/>
    </source>
</evidence>
<dbReference type="AlphaFoldDB" id="A0A939EJN8"/>
<evidence type="ECO:0000259" key="7">
    <source>
        <dbReference type="PROSITE" id="PS50885"/>
    </source>
</evidence>
<reference evidence="8" key="1">
    <citation type="submission" date="2021-03" db="EMBL/GenBank/DDBJ databases">
        <title>Roseibium sp. CAU 1637 isolated from Incheon.</title>
        <authorList>
            <person name="Kim W."/>
        </authorList>
    </citation>
    <scope>NUCLEOTIDE SEQUENCE</scope>
    <source>
        <strain evidence="8">CAU 1637</strain>
    </source>
</reference>
<evidence type="ECO:0000256" key="5">
    <source>
        <dbReference type="SAM" id="Phobius"/>
    </source>
</evidence>
<proteinExistence type="inferred from homology"/>
<keyword evidence="9" id="KW-1185">Reference proteome</keyword>
<dbReference type="InterPro" id="IPR003660">
    <property type="entry name" value="HAMP_dom"/>
</dbReference>
<protein>
    <submittedName>
        <fullName evidence="8">HAMP domain-containing protein</fullName>
    </submittedName>
</protein>
<dbReference type="SMART" id="SM00304">
    <property type="entry name" value="HAMP"/>
    <property type="match status" value="2"/>
</dbReference>
<evidence type="ECO:0000313" key="9">
    <source>
        <dbReference type="Proteomes" id="UP000664779"/>
    </source>
</evidence>
<dbReference type="Gene3D" id="6.10.340.10">
    <property type="match status" value="1"/>
</dbReference>
<name>A0A939EJN8_9HYPH</name>
<keyword evidence="5" id="KW-1133">Transmembrane helix</keyword>
<feature type="domain" description="HAMP" evidence="7">
    <location>
        <begin position="256"/>
        <end position="308"/>
    </location>
</feature>
<keyword evidence="5" id="KW-0472">Membrane</keyword>
<evidence type="ECO:0000256" key="4">
    <source>
        <dbReference type="SAM" id="Coils"/>
    </source>
</evidence>
<organism evidence="8 9">
    <name type="scientific">Roseibium limicola</name>
    <dbReference type="NCBI Taxonomy" id="2816037"/>
    <lineage>
        <taxon>Bacteria</taxon>
        <taxon>Pseudomonadati</taxon>
        <taxon>Pseudomonadota</taxon>
        <taxon>Alphaproteobacteria</taxon>
        <taxon>Hyphomicrobiales</taxon>
        <taxon>Stappiaceae</taxon>
        <taxon>Roseibium</taxon>
    </lineage>
</organism>
<dbReference type="CDD" id="cd06225">
    <property type="entry name" value="HAMP"/>
    <property type="match status" value="1"/>
</dbReference>
<feature type="coiled-coil region" evidence="4">
    <location>
        <begin position="97"/>
        <end position="138"/>
    </location>
</feature>
<keyword evidence="1 3" id="KW-0807">Transducer</keyword>
<dbReference type="PANTHER" id="PTHR32089">
    <property type="entry name" value="METHYL-ACCEPTING CHEMOTAXIS PROTEIN MCPB"/>
    <property type="match status" value="1"/>
</dbReference>
<feature type="coiled-coil region" evidence="4">
    <location>
        <begin position="185"/>
        <end position="212"/>
    </location>
</feature>
<sequence>MTLVAGVSFNCTLSTLRPFGQKIMLSIALHSVSAKILYLVALVSLATVCVAAIGVGQMSKIGHELASITENNIPLTKTVNTVTSHQLEQQVLLEKMLRTANIHLENEAAQLHSLEQQIEKLTLRVEDELKESEQLTRAALAHAETDYDRSKFSAFLDEILVIEGEYAIFEEHIFSIIKAIDANEMEEATRLAQLIEEEEARLDSELVQLQSALDIFTLEAARLAVEHEQTGIRRMVIIAIVSVLLGATLAVLFANWRIARPLKAVTAALISLTRGDTSVSVTVTNKDEIGALAKAFETFKTTMIEIERLRLEAIEEEKRIETEKRDATLRLADNLEGTVKAVSDSIALAIRDLEETAQSMAATATQTSERSNAVASAAHQSATGIQSVAGASEELFSSIQEISRQVTDAMSVVAQTSSQAADSSRNVENLTQAASKIDEVVNLINDIAGQTNLLALNATIEAARAGESGKGFAVVAAEVKELATQTAKATDDIRSQVEALQHGSSETRQAITDVVGAILRMKDQIGSIAAAVEEQSAVTNEIARNVNEVATGSEDISMNINDVSLAATSASASAEELRATIGSLSGQSSMLQSELDGFLLNIRAA</sequence>
<feature type="transmembrane region" description="Helical" evidence="5">
    <location>
        <begin position="236"/>
        <end position="256"/>
    </location>
</feature>
<evidence type="ECO:0000313" key="8">
    <source>
        <dbReference type="EMBL" id="MBO0343723.1"/>
    </source>
</evidence>
<dbReference type="PROSITE" id="PS50885">
    <property type="entry name" value="HAMP"/>
    <property type="match status" value="1"/>
</dbReference>
<keyword evidence="5" id="KW-0812">Transmembrane</keyword>
<dbReference type="Pfam" id="PF00015">
    <property type="entry name" value="MCPsignal"/>
    <property type="match status" value="1"/>
</dbReference>